<organism evidence="7 8">
    <name type="scientific">Candidatus Gallitreponema excrementavium</name>
    <dbReference type="NCBI Taxonomy" id="2840840"/>
    <lineage>
        <taxon>Bacteria</taxon>
        <taxon>Pseudomonadati</taxon>
        <taxon>Spirochaetota</taxon>
        <taxon>Spirochaetia</taxon>
        <taxon>Spirochaetales</taxon>
        <taxon>Candidatus Gallitreponema</taxon>
    </lineage>
</organism>
<dbReference type="PANTHER" id="PTHR31308">
    <property type="match status" value="1"/>
</dbReference>
<dbReference type="Gene3D" id="2.60.40.1180">
    <property type="entry name" value="Golgi alpha-mannosidase II"/>
    <property type="match status" value="1"/>
</dbReference>
<feature type="domain" description="Glycoside hydrolase family 5" evidence="5">
    <location>
        <begin position="75"/>
        <end position="248"/>
    </location>
</feature>
<dbReference type="InterPro" id="IPR013780">
    <property type="entry name" value="Glyco_hydro_b"/>
</dbReference>
<evidence type="ECO:0000313" key="7">
    <source>
        <dbReference type="EMBL" id="MBO8456881.1"/>
    </source>
</evidence>
<evidence type="ECO:0000259" key="5">
    <source>
        <dbReference type="Pfam" id="PF00150"/>
    </source>
</evidence>
<evidence type="ECO:0000256" key="3">
    <source>
        <dbReference type="ARBA" id="ARBA00023295"/>
    </source>
</evidence>
<accession>A0A9D9HN51</accession>
<dbReference type="Proteomes" id="UP000823638">
    <property type="component" value="Unassembled WGS sequence"/>
</dbReference>
<evidence type="ECO:0000313" key="8">
    <source>
        <dbReference type="Proteomes" id="UP000823638"/>
    </source>
</evidence>
<feature type="domain" description="Glycoside hydrolase family 5" evidence="5">
    <location>
        <begin position="346"/>
        <end position="509"/>
    </location>
</feature>
<comment type="similarity">
    <text evidence="1 4">Belongs to the glycosyl hydrolase 5 (cellulase A) family.</text>
</comment>
<dbReference type="InterPro" id="IPR041036">
    <property type="entry name" value="GH5_C"/>
</dbReference>
<dbReference type="GO" id="GO:1901136">
    <property type="term" value="P:carbohydrate derivative catabolic process"/>
    <property type="evidence" value="ECO:0007669"/>
    <property type="project" value="UniProtKB-ARBA"/>
</dbReference>
<keyword evidence="2 4" id="KW-0378">Hydrolase</keyword>
<dbReference type="Pfam" id="PF00150">
    <property type="entry name" value="Cellulase"/>
    <property type="match status" value="2"/>
</dbReference>
<protein>
    <submittedName>
        <fullName evidence="7">Cellulase family glycosylhydrolase</fullName>
    </submittedName>
</protein>
<dbReference type="InterPro" id="IPR001547">
    <property type="entry name" value="Glyco_hydro_5"/>
</dbReference>
<reference evidence="7" key="1">
    <citation type="submission" date="2020-10" db="EMBL/GenBank/DDBJ databases">
        <authorList>
            <person name="Gilroy R."/>
        </authorList>
    </citation>
    <scope>NUCLEOTIDE SEQUENCE</scope>
    <source>
        <strain evidence="7">10532</strain>
    </source>
</reference>
<dbReference type="InterPro" id="IPR018087">
    <property type="entry name" value="Glyco_hydro_5_CS"/>
</dbReference>
<dbReference type="PANTHER" id="PTHR31308:SF3">
    <property type="entry name" value="ENDOGLYCOCERAMIDASE"/>
    <property type="match status" value="1"/>
</dbReference>
<proteinExistence type="inferred from homology"/>
<dbReference type="PROSITE" id="PS00659">
    <property type="entry name" value="GLYCOSYL_HYDROL_F5"/>
    <property type="match status" value="1"/>
</dbReference>
<comment type="caution">
    <text evidence="7">The sequence shown here is derived from an EMBL/GenBank/DDBJ whole genome shotgun (WGS) entry which is preliminary data.</text>
</comment>
<dbReference type="Gene3D" id="3.20.20.80">
    <property type="entry name" value="Glycosidases"/>
    <property type="match status" value="1"/>
</dbReference>
<dbReference type="Pfam" id="PF18564">
    <property type="entry name" value="Glyco_hydro_5_C"/>
    <property type="match status" value="1"/>
</dbReference>
<dbReference type="InterPro" id="IPR052066">
    <property type="entry name" value="Glycosphingolipid_Hydrolases"/>
</dbReference>
<evidence type="ECO:0000256" key="4">
    <source>
        <dbReference type="RuleBase" id="RU361153"/>
    </source>
</evidence>
<dbReference type="GO" id="GO:0000272">
    <property type="term" value="P:polysaccharide catabolic process"/>
    <property type="evidence" value="ECO:0007669"/>
    <property type="project" value="InterPro"/>
</dbReference>
<evidence type="ECO:0000256" key="1">
    <source>
        <dbReference type="ARBA" id="ARBA00005641"/>
    </source>
</evidence>
<evidence type="ECO:0000256" key="2">
    <source>
        <dbReference type="ARBA" id="ARBA00022801"/>
    </source>
</evidence>
<evidence type="ECO:0000259" key="6">
    <source>
        <dbReference type="Pfam" id="PF18564"/>
    </source>
</evidence>
<dbReference type="GO" id="GO:0004553">
    <property type="term" value="F:hydrolase activity, hydrolyzing O-glycosyl compounds"/>
    <property type="evidence" value="ECO:0007669"/>
    <property type="project" value="InterPro"/>
</dbReference>
<feature type="domain" description="Glycoside hydrolase family 5 C-terminal" evidence="6">
    <location>
        <begin position="552"/>
        <end position="634"/>
    </location>
</feature>
<dbReference type="InterPro" id="IPR017853">
    <property type="entry name" value="GH"/>
</dbReference>
<reference evidence="7" key="2">
    <citation type="journal article" date="2021" name="PeerJ">
        <title>Extensive microbial diversity within the chicken gut microbiome revealed by metagenomics and culture.</title>
        <authorList>
            <person name="Gilroy R."/>
            <person name="Ravi A."/>
            <person name="Getino M."/>
            <person name="Pursley I."/>
            <person name="Horton D.L."/>
            <person name="Alikhan N.F."/>
            <person name="Baker D."/>
            <person name="Gharbi K."/>
            <person name="Hall N."/>
            <person name="Watson M."/>
            <person name="Adriaenssens E.M."/>
            <person name="Foster-Nyarko E."/>
            <person name="Jarju S."/>
            <person name="Secka A."/>
            <person name="Antonio M."/>
            <person name="Oren A."/>
            <person name="Chaudhuri R.R."/>
            <person name="La Ragione R."/>
            <person name="Hildebrand F."/>
            <person name="Pallen M.J."/>
        </authorList>
    </citation>
    <scope>NUCLEOTIDE SEQUENCE</scope>
    <source>
        <strain evidence="7">10532</strain>
    </source>
</reference>
<gene>
    <name evidence="7" type="ORF">IAA81_01480</name>
</gene>
<dbReference type="GO" id="GO:0016042">
    <property type="term" value="P:lipid catabolic process"/>
    <property type="evidence" value="ECO:0007669"/>
    <property type="project" value="UniProtKB-ARBA"/>
</dbReference>
<sequence length="641" mass="72772">MKKEPFFTTSGIWLKDRDGRTVMPRGCNLGAGGKVPVIPRGETWIKESLSLGVSGSENISFAGTPFPLEECSFHFKQLKKIGFTSVRLGITWEAVEHQGPGIYDEEYLAYLHDLIEKGGEYGISFFIDPHQDVWSRWTGGDGAPAWTMEELGIIPERLGPAGGALTHQFLGKSMEQMSWPLNNLYYGAATMFTLFFAGNVFAPEIYIQGEPVQEFLQGHYIEAMKHTARRLKDLDNIIGFGSMNEPSAGFIGQTSLASYGRISALKGYLPTPFEGMQAVSGYSVKVKKFTQGIGGVKFRGLKELNPEKISIFRDGFECPWKKSGVWEIRENEPVIRRDDYFSQVNGKPVDFKTDFLKPFQERFAIEIRKKHPQYLVFVEGVPSQGRVSWKDCNKEDFPGIVDAFHWYDSLTLITKNWHKNISVDWKTNGIRFYPSAGLKEPAKQIQELAEEIHRENIPCWLGEFGVPFDLKNGKYLKKKDFRANEEALGAYYDGIDRAMIPCSIWNYNFYNTDENGDGWNGENLSIFCKDAGSQVPEQEDLKGLRAVKGYCRPYPLAVAGTPLFCEFNRKKTVFLFKWETDPQISAPTEIFIPEIWFPGGWEIEFEGECAEIEEYPEDQKILIYTKGEGTASVRIFQKKQG</sequence>
<dbReference type="EMBL" id="JADIMM010000022">
    <property type="protein sequence ID" value="MBO8456881.1"/>
    <property type="molecule type" value="Genomic_DNA"/>
</dbReference>
<dbReference type="AlphaFoldDB" id="A0A9D9HN51"/>
<name>A0A9D9HN51_9SPIR</name>
<dbReference type="SUPFAM" id="SSF51445">
    <property type="entry name" value="(Trans)glycosidases"/>
    <property type="match status" value="1"/>
</dbReference>
<keyword evidence="3 4" id="KW-0326">Glycosidase</keyword>